<evidence type="ECO:0000256" key="2">
    <source>
        <dbReference type="SAM" id="Phobius"/>
    </source>
</evidence>
<keyword evidence="2" id="KW-0812">Transmembrane</keyword>
<feature type="transmembrane region" description="Helical" evidence="2">
    <location>
        <begin position="71"/>
        <end position="94"/>
    </location>
</feature>
<evidence type="ECO:0000256" key="1">
    <source>
        <dbReference type="SAM" id="MobiDB-lite"/>
    </source>
</evidence>
<name>A0A451A0D8_9GAMM</name>
<protein>
    <submittedName>
        <fullName evidence="3">Uncharacterized protein</fullName>
    </submittedName>
</protein>
<evidence type="ECO:0000313" key="3">
    <source>
        <dbReference type="EMBL" id="VFK59492.1"/>
    </source>
</evidence>
<reference evidence="3" key="1">
    <citation type="submission" date="2019-02" db="EMBL/GenBank/DDBJ databases">
        <authorList>
            <person name="Gruber-Vodicka R. H."/>
            <person name="Seah K. B. B."/>
        </authorList>
    </citation>
    <scope>NUCLEOTIDE SEQUENCE</scope>
    <source>
        <strain evidence="3">BECK_BZ126</strain>
    </source>
</reference>
<dbReference type="EMBL" id="CAADFW010000034">
    <property type="protein sequence ID" value="VFK59492.1"/>
    <property type="molecule type" value="Genomic_DNA"/>
</dbReference>
<dbReference type="AlphaFoldDB" id="A0A451A0D8"/>
<keyword evidence="2" id="KW-0472">Membrane</keyword>
<organism evidence="3">
    <name type="scientific">Candidatus Kentrum sp. TC</name>
    <dbReference type="NCBI Taxonomy" id="2126339"/>
    <lineage>
        <taxon>Bacteria</taxon>
        <taxon>Pseudomonadati</taxon>
        <taxon>Pseudomonadota</taxon>
        <taxon>Gammaproteobacteria</taxon>
        <taxon>Candidatus Kentrum</taxon>
    </lineage>
</organism>
<keyword evidence="2" id="KW-1133">Transmembrane helix</keyword>
<feature type="transmembrane region" description="Helical" evidence="2">
    <location>
        <begin position="21"/>
        <end position="49"/>
    </location>
</feature>
<sequence>MGLRVNQQQIGNRLINEVASYIKTSLFFSLSFLGGLLGGLMFFLLARIFHDDYQSYNNKCASDVIAIANTYIIYTTLVLVIIAIIATLAGVWFAKQFSLSREKEIRESAEDFFSEINSNSQFSDRFVKKLFANKSILRKIESAADTSIEQAEMRRRAAIQESNESGGVKDFSEGTKA</sequence>
<gene>
    <name evidence="3" type="ORF">BECKTC1821F_GA0114240_103412</name>
</gene>
<feature type="region of interest" description="Disordered" evidence="1">
    <location>
        <begin position="157"/>
        <end position="177"/>
    </location>
</feature>
<accession>A0A451A0D8</accession>
<proteinExistence type="predicted"/>